<proteinExistence type="predicted"/>
<dbReference type="Proteomes" id="UP001444661">
    <property type="component" value="Unassembled WGS sequence"/>
</dbReference>
<gene>
    <name evidence="2" type="ORF">PG993_009089</name>
</gene>
<comment type="caution">
    <text evidence="2">The sequence shown here is derived from an EMBL/GenBank/DDBJ whole genome shotgun (WGS) entry which is preliminary data.</text>
</comment>
<evidence type="ECO:0000256" key="1">
    <source>
        <dbReference type="SAM" id="MobiDB-lite"/>
    </source>
</evidence>
<evidence type="ECO:0000313" key="2">
    <source>
        <dbReference type="EMBL" id="KAK8034094.1"/>
    </source>
</evidence>
<reference evidence="2 3" key="1">
    <citation type="submission" date="2023-01" db="EMBL/GenBank/DDBJ databases">
        <title>Analysis of 21 Apiospora genomes using comparative genomics revels a genus with tremendous synthesis potential of carbohydrate active enzymes and secondary metabolites.</title>
        <authorList>
            <person name="Sorensen T."/>
        </authorList>
    </citation>
    <scope>NUCLEOTIDE SEQUENCE [LARGE SCALE GENOMIC DNA]</scope>
    <source>
        <strain evidence="2 3">CBS 33761</strain>
    </source>
</reference>
<dbReference type="EMBL" id="JAQQWK010000009">
    <property type="protein sequence ID" value="KAK8034094.1"/>
    <property type="molecule type" value="Genomic_DNA"/>
</dbReference>
<organism evidence="2 3">
    <name type="scientific">Apiospora rasikravindrae</name>
    <dbReference type="NCBI Taxonomy" id="990691"/>
    <lineage>
        <taxon>Eukaryota</taxon>
        <taxon>Fungi</taxon>
        <taxon>Dikarya</taxon>
        <taxon>Ascomycota</taxon>
        <taxon>Pezizomycotina</taxon>
        <taxon>Sordariomycetes</taxon>
        <taxon>Xylariomycetidae</taxon>
        <taxon>Amphisphaeriales</taxon>
        <taxon>Apiosporaceae</taxon>
        <taxon>Apiospora</taxon>
    </lineage>
</organism>
<feature type="compositionally biased region" description="Acidic residues" evidence="1">
    <location>
        <begin position="68"/>
        <end position="82"/>
    </location>
</feature>
<feature type="region of interest" description="Disordered" evidence="1">
    <location>
        <begin position="68"/>
        <end position="90"/>
    </location>
</feature>
<evidence type="ECO:0000313" key="3">
    <source>
        <dbReference type="Proteomes" id="UP001444661"/>
    </source>
</evidence>
<keyword evidence="3" id="KW-1185">Reference proteome</keyword>
<name>A0ABR1SID9_9PEZI</name>
<protein>
    <submittedName>
        <fullName evidence="2">Uncharacterized protein</fullName>
    </submittedName>
</protein>
<sequence length="90" mass="10244">MELVQPNFGGGNYETTKDVGLPNPSDSRHMYKLFRLCIKNDWPVVNRNTDGDEIFHDLLEALAASFLLEEDEEDTDDDEGETDYPPKPLV</sequence>
<feature type="region of interest" description="Disordered" evidence="1">
    <location>
        <begin position="1"/>
        <end position="24"/>
    </location>
</feature>
<accession>A0ABR1SID9</accession>